<dbReference type="GO" id="GO:0006749">
    <property type="term" value="P:glutathione metabolic process"/>
    <property type="evidence" value="ECO:0007669"/>
    <property type="project" value="TreeGrafter"/>
</dbReference>
<dbReference type="GO" id="GO:0016034">
    <property type="term" value="F:maleylacetoacetate isomerase activity"/>
    <property type="evidence" value="ECO:0007669"/>
    <property type="project" value="UniProtKB-EC"/>
</dbReference>
<name>A0A7J7KHK6_BUGNE</name>
<dbReference type="SUPFAM" id="SSF52833">
    <property type="entry name" value="Thioredoxin-like"/>
    <property type="match status" value="1"/>
</dbReference>
<dbReference type="SFLD" id="SFLDS00019">
    <property type="entry name" value="Glutathione_Transferase_(cytos"/>
    <property type="match status" value="1"/>
</dbReference>
<dbReference type="InterPro" id="IPR036249">
    <property type="entry name" value="Thioredoxin-like_sf"/>
</dbReference>
<gene>
    <name evidence="11" type="ORF">EB796_004720</name>
</gene>
<dbReference type="GO" id="GO:0005739">
    <property type="term" value="C:mitochondrion"/>
    <property type="evidence" value="ECO:0007669"/>
    <property type="project" value="TreeGrafter"/>
</dbReference>
<keyword evidence="7" id="KW-0828">Tyrosine catabolism</keyword>
<dbReference type="EC" id="5.2.1.2" evidence="5"/>
<evidence type="ECO:0000259" key="10">
    <source>
        <dbReference type="PROSITE" id="PS50404"/>
    </source>
</evidence>
<comment type="caution">
    <text evidence="11">The sequence shown here is derived from an EMBL/GenBank/DDBJ whole genome shotgun (WGS) entry which is preliminary data.</text>
</comment>
<dbReference type="PANTHER" id="PTHR42673:SF4">
    <property type="entry name" value="MALEYLACETOACETATE ISOMERASE"/>
    <property type="match status" value="1"/>
</dbReference>
<protein>
    <recommendedName>
        <fullName evidence="5">maleylacetoacetate isomerase</fullName>
        <ecNumber evidence="5">5.2.1.2</ecNumber>
    </recommendedName>
</protein>
<dbReference type="FunFam" id="3.40.30.10:FF:000041">
    <property type="entry name" value="Maleylacetoacetate isomerase isoform 1"/>
    <property type="match status" value="1"/>
</dbReference>
<dbReference type="PANTHER" id="PTHR42673">
    <property type="entry name" value="MALEYLACETOACETATE ISOMERASE"/>
    <property type="match status" value="1"/>
</dbReference>
<dbReference type="Pfam" id="PF13409">
    <property type="entry name" value="GST_N_2"/>
    <property type="match status" value="1"/>
</dbReference>
<comment type="cofactor">
    <cofactor evidence="2">
        <name>glutathione</name>
        <dbReference type="ChEBI" id="CHEBI:57925"/>
    </cofactor>
</comment>
<dbReference type="InterPro" id="IPR004045">
    <property type="entry name" value="Glutathione_S-Trfase_N"/>
</dbReference>
<dbReference type="InterPro" id="IPR040079">
    <property type="entry name" value="Glutathione_S-Trfase"/>
</dbReference>
<accession>A0A7J7KHK6</accession>
<dbReference type="GO" id="GO:0006572">
    <property type="term" value="P:L-tyrosine catabolic process"/>
    <property type="evidence" value="ECO:0007669"/>
    <property type="project" value="UniProtKB-KW"/>
</dbReference>
<evidence type="ECO:0000313" key="11">
    <source>
        <dbReference type="EMBL" id="KAF6036966.1"/>
    </source>
</evidence>
<proteinExistence type="inferred from homology"/>
<evidence type="ECO:0000256" key="6">
    <source>
        <dbReference type="ARBA" id="ARBA00022679"/>
    </source>
</evidence>
<evidence type="ECO:0000256" key="8">
    <source>
        <dbReference type="ARBA" id="ARBA00023232"/>
    </source>
</evidence>
<keyword evidence="6" id="KW-0808">Transferase</keyword>
<evidence type="ECO:0000313" key="12">
    <source>
        <dbReference type="Proteomes" id="UP000593567"/>
    </source>
</evidence>
<comment type="similarity">
    <text evidence="4">Belongs to the GST superfamily. Zeta family.</text>
</comment>
<comment type="catalytic activity">
    <reaction evidence="1">
        <text>4-maleylacetoacetate = 4-fumarylacetoacetate</text>
        <dbReference type="Rhea" id="RHEA:14817"/>
        <dbReference type="ChEBI" id="CHEBI:17105"/>
        <dbReference type="ChEBI" id="CHEBI:18034"/>
        <dbReference type="EC" id="5.2.1.2"/>
    </reaction>
</comment>
<keyword evidence="12" id="KW-1185">Reference proteome</keyword>
<comment type="pathway">
    <text evidence="3">Amino-acid degradation; L-phenylalanine degradation; acetoacetate and fumarate from L-phenylalanine: step 5/6.</text>
</comment>
<dbReference type="AlphaFoldDB" id="A0A7J7KHK6"/>
<keyword evidence="9" id="KW-0413">Isomerase</keyword>
<sequence>MLHQSRQPVLFSYFRSSASWRVRIALALKGIDYEYKAVHLVKDGGEQHKAEYLQLNPLGLVPCLIIDGHTLTDSIAIMEYLEETRSGPKLLPEDAALRAKVIFC</sequence>
<dbReference type="CDD" id="cd03042">
    <property type="entry name" value="GST_N_Zeta"/>
    <property type="match status" value="1"/>
</dbReference>
<dbReference type="GO" id="GO:0006559">
    <property type="term" value="P:L-phenylalanine catabolic process"/>
    <property type="evidence" value="ECO:0007669"/>
    <property type="project" value="UniProtKB-KW"/>
</dbReference>
<dbReference type="SFLD" id="SFLDG00358">
    <property type="entry name" value="Main_(cytGST)"/>
    <property type="match status" value="1"/>
</dbReference>
<evidence type="ECO:0000256" key="7">
    <source>
        <dbReference type="ARBA" id="ARBA00022878"/>
    </source>
</evidence>
<dbReference type="EMBL" id="VXIV02000642">
    <property type="protein sequence ID" value="KAF6036966.1"/>
    <property type="molecule type" value="Genomic_DNA"/>
</dbReference>
<dbReference type="Proteomes" id="UP000593567">
    <property type="component" value="Unassembled WGS sequence"/>
</dbReference>
<dbReference type="OrthoDB" id="202840at2759"/>
<evidence type="ECO:0000256" key="9">
    <source>
        <dbReference type="ARBA" id="ARBA00023235"/>
    </source>
</evidence>
<dbReference type="Gene3D" id="3.40.30.10">
    <property type="entry name" value="Glutaredoxin"/>
    <property type="match status" value="1"/>
</dbReference>
<dbReference type="GO" id="GO:0004364">
    <property type="term" value="F:glutathione transferase activity"/>
    <property type="evidence" value="ECO:0007669"/>
    <property type="project" value="TreeGrafter"/>
</dbReference>
<dbReference type="InterPro" id="IPR034333">
    <property type="entry name" value="GST_Zeta_N"/>
</dbReference>
<reference evidence="11" key="1">
    <citation type="submission" date="2020-06" db="EMBL/GenBank/DDBJ databases">
        <title>Draft genome of Bugula neritina, a colonial animal packing powerful symbionts and potential medicines.</title>
        <authorList>
            <person name="Rayko M."/>
        </authorList>
    </citation>
    <scope>NUCLEOTIDE SEQUENCE [LARGE SCALE GENOMIC DNA]</scope>
    <source>
        <strain evidence="11">Kwan_BN1</strain>
    </source>
</reference>
<feature type="domain" description="GST N-terminal" evidence="10">
    <location>
        <begin position="6"/>
        <end position="89"/>
    </location>
</feature>
<evidence type="ECO:0000256" key="1">
    <source>
        <dbReference type="ARBA" id="ARBA00001622"/>
    </source>
</evidence>
<evidence type="ECO:0000256" key="5">
    <source>
        <dbReference type="ARBA" id="ARBA00013199"/>
    </source>
</evidence>
<evidence type="ECO:0000256" key="2">
    <source>
        <dbReference type="ARBA" id="ARBA00001955"/>
    </source>
</evidence>
<evidence type="ECO:0000256" key="4">
    <source>
        <dbReference type="ARBA" id="ARBA00010007"/>
    </source>
</evidence>
<dbReference type="PROSITE" id="PS50404">
    <property type="entry name" value="GST_NTER"/>
    <property type="match status" value="1"/>
</dbReference>
<organism evidence="11 12">
    <name type="scientific">Bugula neritina</name>
    <name type="common">Brown bryozoan</name>
    <name type="synonym">Sertularia neritina</name>
    <dbReference type="NCBI Taxonomy" id="10212"/>
    <lineage>
        <taxon>Eukaryota</taxon>
        <taxon>Metazoa</taxon>
        <taxon>Spiralia</taxon>
        <taxon>Lophotrochozoa</taxon>
        <taxon>Bryozoa</taxon>
        <taxon>Gymnolaemata</taxon>
        <taxon>Cheilostomatida</taxon>
        <taxon>Flustrina</taxon>
        <taxon>Buguloidea</taxon>
        <taxon>Bugulidae</taxon>
        <taxon>Bugula</taxon>
    </lineage>
</organism>
<evidence type="ECO:0000256" key="3">
    <source>
        <dbReference type="ARBA" id="ARBA00004671"/>
    </source>
</evidence>
<keyword evidence="8" id="KW-0585">Phenylalanine catabolism</keyword>